<evidence type="ECO:0000313" key="12">
    <source>
        <dbReference type="EMBL" id="OIJ68582.1"/>
    </source>
</evidence>
<sequence>MTPSVRTRTRSTTSPPVPAPAATRPRTGRRALTGAIAALGLASVLLMTDSPAASAATWPTATGSQAVTATISVSGTKDYGLKRLYGSGDLGTDGQSEDQDPILELAPGAVLKNVIIGAPAADGIHCLGSCTLQNVWWEDVGEDAATFLGSSSSNVYTVSGGGAKEADDKVLQFNGAGTLNVTGFSVQDFGKLVRSCGNCSTQYKRTINLNTIEATYKGGALVGINTNYGDSATLKNITIVGDSSKKIVPCQKYVGNNTGAEPTKNGTGPDGTYCKYASSDITYK</sequence>
<dbReference type="SUPFAM" id="SSF51126">
    <property type="entry name" value="Pectin lyase-like"/>
    <property type="match status" value="1"/>
</dbReference>
<evidence type="ECO:0000256" key="5">
    <source>
        <dbReference type="ARBA" id="ARBA00012272"/>
    </source>
</evidence>
<evidence type="ECO:0000256" key="10">
    <source>
        <dbReference type="RuleBase" id="RU367009"/>
    </source>
</evidence>
<dbReference type="GO" id="GO:0030570">
    <property type="term" value="F:pectate lyase activity"/>
    <property type="evidence" value="ECO:0007669"/>
    <property type="project" value="UniProtKB-UniRule"/>
</dbReference>
<evidence type="ECO:0000256" key="8">
    <source>
        <dbReference type="ARBA" id="ARBA00022837"/>
    </source>
</evidence>
<comment type="similarity">
    <text evidence="4 10">Belongs to the polysaccharide lyase 3 family.</text>
</comment>
<evidence type="ECO:0000256" key="9">
    <source>
        <dbReference type="ARBA" id="ARBA00023239"/>
    </source>
</evidence>
<evidence type="ECO:0000313" key="13">
    <source>
        <dbReference type="Proteomes" id="UP000034196"/>
    </source>
</evidence>
<dbReference type="Gene3D" id="2.160.20.10">
    <property type="entry name" value="Single-stranded right-handed beta-helix, Pectin lyase-like"/>
    <property type="match status" value="1"/>
</dbReference>
<evidence type="ECO:0000256" key="11">
    <source>
        <dbReference type="SAM" id="MobiDB-lite"/>
    </source>
</evidence>
<dbReference type="PANTHER" id="PTHR33407">
    <property type="entry name" value="PECTATE LYASE F-RELATED"/>
    <property type="match status" value="1"/>
</dbReference>
<keyword evidence="6 10" id="KW-0964">Secreted</keyword>
<dbReference type="PANTHER" id="PTHR33407:SF9">
    <property type="entry name" value="PECTATE LYASE F-RELATED"/>
    <property type="match status" value="1"/>
</dbReference>
<accession>A0A1J4P537</accession>
<dbReference type="OrthoDB" id="4298856at2"/>
<gene>
    <name evidence="12" type="ORF">WN71_007285</name>
</gene>
<evidence type="ECO:0000256" key="4">
    <source>
        <dbReference type="ARBA" id="ARBA00006463"/>
    </source>
</evidence>
<dbReference type="InterPro" id="IPR004898">
    <property type="entry name" value="Pectate_lyase_PlyH/PlyE-like"/>
</dbReference>
<comment type="subcellular location">
    <subcellularLocation>
        <location evidence="3 10">Secreted</location>
    </subcellularLocation>
</comment>
<dbReference type="RefSeq" id="WP_046585093.1">
    <property type="nucleotide sequence ID" value="NZ_LAVA02000015.1"/>
</dbReference>
<evidence type="ECO:0000256" key="2">
    <source>
        <dbReference type="ARBA" id="ARBA00001913"/>
    </source>
</evidence>
<organism evidence="12 13">
    <name type="scientific">Streptomyces mangrovisoli</name>
    <dbReference type="NCBI Taxonomy" id="1428628"/>
    <lineage>
        <taxon>Bacteria</taxon>
        <taxon>Bacillati</taxon>
        <taxon>Actinomycetota</taxon>
        <taxon>Actinomycetes</taxon>
        <taxon>Kitasatosporales</taxon>
        <taxon>Streptomycetaceae</taxon>
        <taxon>Streptomyces</taxon>
    </lineage>
</organism>
<evidence type="ECO:0000256" key="6">
    <source>
        <dbReference type="ARBA" id="ARBA00022525"/>
    </source>
</evidence>
<dbReference type="EMBL" id="LAVA02000015">
    <property type="protein sequence ID" value="OIJ68582.1"/>
    <property type="molecule type" value="Genomic_DNA"/>
</dbReference>
<dbReference type="InterPro" id="IPR012334">
    <property type="entry name" value="Pectin_lyas_fold"/>
</dbReference>
<evidence type="ECO:0000256" key="7">
    <source>
        <dbReference type="ARBA" id="ARBA00022729"/>
    </source>
</evidence>
<keyword evidence="9 10" id="KW-0456">Lyase</keyword>
<dbReference type="Pfam" id="PF03211">
    <property type="entry name" value="Pectate_lyase"/>
    <property type="match status" value="1"/>
</dbReference>
<dbReference type="GO" id="GO:0045490">
    <property type="term" value="P:pectin catabolic process"/>
    <property type="evidence" value="ECO:0007669"/>
    <property type="project" value="TreeGrafter"/>
</dbReference>
<dbReference type="STRING" id="1428628.WN71_007285"/>
<comment type="caution">
    <text evidence="12">The sequence shown here is derived from an EMBL/GenBank/DDBJ whole genome shotgun (WGS) entry which is preliminary data.</text>
</comment>
<evidence type="ECO:0000256" key="1">
    <source>
        <dbReference type="ARBA" id="ARBA00000695"/>
    </source>
</evidence>
<dbReference type="AlphaFoldDB" id="A0A1J4P537"/>
<reference evidence="12" key="1">
    <citation type="submission" date="2016-10" db="EMBL/GenBank/DDBJ databases">
        <title>Genome sequence of Streptomyces mangrovisoli MUSC 149.</title>
        <authorList>
            <person name="Lee L.-H."/>
            <person name="Ser H.-L."/>
        </authorList>
    </citation>
    <scope>NUCLEOTIDE SEQUENCE [LARGE SCALE GENOMIC DNA]</scope>
    <source>
        <strain evidence="12">MUSC 149</strain>
    </source>
</reference>
<keyword evidence="8 10" id="KW-0106">Calcium</keyword>
<evidence type="ECO:0000256" key="3">
    <source>
        <dbReference type="ARBA" id="ARBA00004613"/>
    </source>
</evidence>
<comment type="catalytic activity">
    <reaction evidence="1 10">
        <text>Eliminative cleavage of (1-&gt;4)-alpha-D-galacturonan to give oligosaccharides with 4-deoxy-alpha-D-galact-4-enuronosyl groups at their non-reducing ends.</text>
        <dbReference type="EC" id="4.2.2.2"/>
    </reaction>
</comment>
<dbReference type="GO" id="GO:0005576">
    <property type="term" value="C:extracellular region"/>
    <property type="evidence" value="ECO:0007669"/>
    <property type="project" value="UniProtKB-SubCell"/>
</dbReference>
<comment type="cofactor">
    <cofactor evidence="2 10">
        <name>Ca(2+)</name>
        <dbReference type="ChEBI" id="CHEBI:29108"/>
    </cofactor>
</comment>
<keyword evidence="7" id="KW-0732">Signal</keyword>
<proteinExistence type="inferred from homology"/>
<protein>
    <recommendedName>
        <fullName evidence="5 10">Pectate lyase</fullName>
        <ecNumber evidence="5 10">4.2.2.2</ecNumber>
    </recommendedName>
</protein>
<dbReference type="InterPro" id="IPR011050">
    <property type="entry name" value="Pectin_lyase_fold/virulence"/>
</dbReference>
<dbReference type="EC" id="4.2.2.2" evidence="5 10"/>
<keyword evidence="13" id="KW-1185">Reference proteome</keyword>
<name>A0A1J4P537_9ACTN</name>
<feature type="region of interest" description="Disordered" evidence="11">
    <location>
        <begin position="1"/>
        <end position="29"/>
    </location>
</feature>
<comment type="function">
    <text evidence="10">Catalyzes the depolymerization of both polygalacturonate and pectins of methyl esterification degree from 22 to 89%, with an endo mode of action. In contrast to the majority of pectate lyases, displays high activity on highly methylated pectins.</text>
</comment>
<dbReference type="Proteomes" id="UP000034196">
    <property type="component" value="Unassembled WGS sequence"/>
</dbReference>